<dbReference type="SUPFAM" id="SSF81321">
    <property type="entry name" value="Family A G protein-coupled receptor-like"/>
    <property type="match status" value="1"/>
</dbReference>
<dbReference type="PANTHER" id="PTHR23112">
    <property type="entry name" value="G PROTEIN-COUPLED RECEPTOR 157-RELATED"/>
    <property type="match status" value="1"/>
</dbReference>
<dbReference type="AlphaFoldDB" id="A0A8H3MD22"/>
<dbReference type="GO" id="GO:0007189">
    <property type="term" value="P:adenylate cyclase-activating G protein-coupled receptor signaling pathway"/>
    <property type="evidence" value="ECO:0007669"/>
    <property type="project" value="TreeGrafter"/>
</dbReference>
<evidence type="ECO:0000313" key="8">
    <source>
        <dbReference type="Proteomes" id="UP000615446"/>
    </source>
</evidence>
<comment type="subcellular location">
    <subcellularLocation>
        <location evidence="1">Membrane</location>
        <topology evidence="1">Multi-pass membrane protein</topology>
    </subcellularLocation>
</comment>
<evidence type="ECO:0000256" key="4">
    <source>
        <dbReference type="ARBA" id="ARBA00023136"/>
    </source>
</evidence>
<evidence type="ECO:0000256" key="5">
    <source>
        <dbReference type="SAM" id="Phobius"/>
    </source>
</evidence>
<dbReference type="Proteomes" id="UP000615446">
    <property type="component" value="Unassembled WGS sequence"/>
</dbReference>
<dbReference type="OrthoDB" id="2376869at2759"/>
<feature type="transmembrane region" description="Helical" evidence="5">
    <location>
        <begin position="21"/>
        <end position="44"/>
    </location>
</feature>
<reference evidence="7" key="1">
    <citation type="submission" date="2019-10" db="EMBL/GenBank/DDBJ databases">
        <title>Conservation and host-specific expression of non-tandemly repeated heterogenous ribosome RNA gene in arbuscular mycorrhizal fungi.</title>
        <authorList>
            <person name="Maeda T."/>
            <person name="Kobayashi Y."/>
            <person name="Nakagawa T."/>
            <person name="Ezawa T."/>
            <person name="Yamaguchi K."/>
            <person name="Bino T."/>
            <person name="Nishimoto Y."/>
            <person name="Shigenobu S."/>
            <person name="Kawaguchi M."/>
        </authorList>
    </citation>
    <scope>NUCLEOTIDE SEQUENCE</scope>
    <source>
        <strain evidence="7">HR1</strain>
    </source>
</reference>
<accession>A0A8H3MD22</accession>
<dbReference type="Gene3D" id="1.20.1070.10">
    <property type="entry name" value="Rhodopsin 7-helix transmembrane proteins"/>
    <property type="match status" value="1"/>
</dbReference>
<feature type="domain" description="G-protein coupled receptors family 1 profile" evidence="6">
    <location>
        <begin position="38"/>
        <end position="288"/>
    </location>
</feature>
<dbReference type="EMBL" id="BLAL01000304">
    <property type="protein sequence ID" value="GET02211.1"/>
    <property type="molecule type" value="Genomic_DNA"/>
</dbReference>
<comment type="caution">
    <text evidence="7">The sequence shown here is derived from an EMBL/GenBank/DDBJ whole genome shotgun (WGS) entry which is preliminary data.</text>
</comment>
<feature type="transmembrane region" description="Helical" evidence="5">
    <location>
        <begin position="184"/>
        <end position="205"/>
    </location>
</feature>
<keyword evidence="4 5" id="KW-0472">Membrane</keyword>
<proteinExistence type="predicted"/>
<evidence type="ECO:0000259" key="6">
    <source>
        <dbReference type="PROSITE" id="PS50262"/>
    </source>
</evidence>
<dbReference type="PANTHER" id="PTHR23112:SF0">
    <property type="entry name" value="TRANSMEMBRANE PROTEIN 116"/>
    <property type="match status" value="1"/>
</dbReference>
<keyword evidence="3 5" id="KW-1133">Transmembrane helix</keyword>
<feature type="transmembrane region" description="Helical" evidence="5">
    <location>
        <begin position="239"/>
        <end position="259"/>
    </location>
</feature>
<dbReference type="GO" id="GO:0004930">
    <property type="term" value="F:G protein-coupled receptor activity"/>
    <property type="evidence" value="ECO:0007669"/>
    <property type="project" value="TreeGrafter"/>
</dbReference>
<dbReference type="CDD" id="cd00637">
    <property type="entry name" value="7tm_classA_rhodopsin-like"/>
    <property type="match status" value="1"/>
</dbReference>
<evidence type="ECO:0000256" key="1">
    <source>
        <dbReference type="ARBA" id="ARBA00004141"/>
    </source>
</evidence>
<protein>
    <recommendedName>
        <fullName evidence="6">G-protein coupled receptors family 1 profile domain-containing protein</fullName>
    </recommendedName>
</protein>
<dbReference type="InterPro" id="IPR017452">
    <property type="entry name" value="GPCR_Rhodpsn_7TM"/>
</dbReference>
<organism evidence="7 8">
    <name type="scientific">Rhizophagus clarus</name>
    <dbReference type="NCBI Taxonomy" id="94130"/>
    <lineage>
        <taxon>Eukaryota</taxon>
        <taxon>Fungi</taxon>
        <taxon>Fungi incertae sedis</taxon>
        <taxon>Mucoromycota</taxon>
        <taxon>Glomeromycotina</taxon>
        <taxon>Glomeromycetes</taxon>
        <taxon>Glomerales</taxon>
        <taxon>Glomeraceae</taxon>
        <taxon>Rhizophagus</taxon>
    </lineage>
</organism>
<keyword evidence="2 5" id="KW-0812">Transmembrane</keyword>
<feature type="transmembrane region" description="Helical" evidence="5">
    <location>
        <begin position="271"/>
        <end position="289"/>
    </location>
</feature>
<sequence>MIPINNAQENSNYGYGPETDFYIVMIIPIMFSFLSFLGTLYIFFRMILRWKNSHRNIPLSFKFPFYIAITDFLYSSSILIEFSYAASHKSEFVYNSETITWPHLFCESVGFLIVFFVILNIILVGTISVITWLRVVRECYFEFGKYDYKIWVPIIVISLIIPLSSTNAYGSRNYACGTKIGYDLIGLVVFILIVVTLSTIVFCYLHVLKTIRDIKGHIPSSQVGAVRNSNVESRTFKKVLTYILVFIIQYIPILVYNILMILNIRHIILDALSPAVISLGGIANVFQYLRNEGLKFSYISSNHSSNYKLETTDEKQPDDVTQDV</sequence>
<feature type="transmembrane region" description="Helical" evidence="5">
    <location>
        <begin position="65"/>
        <end position="86"/>
    </location>
</feature>
<evidence type="ECO:0000256" key="2">
    <source>
        <dbReference type="ARBA" id="ARBA00022692"/>
    </source>
</evidence>
<dbReference type="PROSITE" id="PS50262">
    <property type="entry name" value="G_PROTEIN_RECEP_F1_2"/>
    <property type="match status" value="1"/>
</dbReference>
<dbReference type="GO" id="GO:0005886">
    <property type="term" value="C:plasma membrane"/>
    <property type="evidence" value="ECO:0007669"/>
    <property type="project" value="TreeGrafter"/>
</dbReference>
<gene>
    <name evidence="7" type="ORF">RCL2_002859300</name>
</gene>
<feature type="transmembrane region" description="Helical" evidence="5">
    <location>
        <begin position="111"/>
        <end position="136"/>
    </location>
</feature>
<evidence type="ECO:0000313" key="7">
    <source>
        <dbReference type="EMBL" id="GET02211.1"/>
    </source>
</evidence>
<name>A0A8H3MD22_9GLOM</name>
<evidence type="ECO:0000256" key="3">
    <source>
        <dbReference type="ARBA" id="ARBA00022989"/>
    </source>
</evidence>
<feature type="transmembrane region" description="Helical" evidence="5">
    <location>
        <begin position="148"/>
        <end position="164"/>
    </location>
</feature>